<dbReference type="AlphaFoldDB" id="A0A3M7S2M9"/>
<proteinExistence type="predicted"/>
<sequence length="82" mass="9767">MEIDGGVFNHKKNPLNHQNHYKKQNLNAPSIFKRNSFSLFEMMRLLIIRLFDYSTLGLFDYSIIQLFKEIIQNKFIKISLCV</sequence>
<evidence type="ECO:0000313" key="1">
    <source>
        <dbReference type="EMBL" id="RNA29847.1"/>
    </source>
</evidence>
<reference evidence="1 2" key="1">
    <citation type="journal article" date="2018" name="Sci. Rep.">
        <title>Genomic signatures of local adaptation to the degree of environmental predictability in rotifers.</title>
        <authorList>
            <person name="Franch-Gras L."/>
            <person name="Hahn C."/>
            <person name="Garcia-Roger E.M."/>
            <person name="Carmona M.J."/>
            <person name="Serra M."/>
            <person name="Gomez A."/>
        </authorList>
    </citation>
    <scope>NUCLEOTIDE SEQUENCE [LARGE SCALE GENOMIC DNA]</scope>
    <source>
        <strain evidence="1">HYR1</strain>
    </source>
</reference>
<name>A0A3M7S2M9_BRAPC</name>
<organism evidence="1 2">
    <name type="scientific">Brachionus plicatilis</name>
    <name type="common">Marine rotifer</name>
    <name type="synonym">Brachionus muelleri</name>
    <dbReference type="NCBI Taxonomy" id="10195"/>
    <lineage>
        <taxon>Eukaryota</taxon>
        <taxon>Metazoa</taxon>
        <taxon>Spiralia</taxon>
        <taxon>Gnathifera</taxon>
        <taxon>Rotifera</taxon>
        <taxon>Eurotatoria</taxon>
        <taxon>Monogononta</taxon>
        <taxon>Pseudotrocha</taxon>
        <taxon>Ploima</taxon>
        <taxon>Brachionidae</taxon>
        <taxon>Brachionus</taxon>
    </lineage>
</organism>
<evidence type="ECO:0000313" key="2">
    <source>
        <dbReference type="Proteomes" id="UP000276133"/>
    </source>
</evidence>
<keyword evidence="2" id="KW-1185">Reference proteome</keyword>
<gene>
    <name evidence="1" type="ORF">BpHYR1_051409</name>
</gene>
<comment type="caution">
    <text evidence="1">The sequence shown here is derived from an EMBL/GenBank/DDBJ whole genome shotgun (WGS) entry which is preliminary data.</text>
</comment>
<dbReference type="Proteomes" id="UP000276133">
    <property type="component" value="Unassembled WGS sequence"/>
</dbReference>
<protein>
    <submittedName>
        <fullName evidence="1">Uncharacterized protein</fullName>
    </submittedName>
</protein>
<dbReference type="EMBL" id="REGN01002158">
    <property type="protein sequence ID" value="RNA29847.1"/>
    <property type="molecule type" value="Genomic_DNA"/>
</dbReference>
<accession>A0A3M7S2M9</accession>